<reference evidence="2" key="1">
    <citation type="journal article" date="2019" name="Int. J. Syst. Evol. Microbiol.">
        <title>The Global Catalogue of Microorganisms (GCM) 10K type strain sequencing project: providing services to taxonomists for standard genome sequencing and annotation.</title>
        <authorList>
            <consortium name="The Broad Institute Genomics Platform"/>
            <consortium name="The Broad Institute Genome Sequencing Center for Infectious Disease"/>
            <person name="Wu L."/>
            <person name="Ma J."/>
        </authorList>
    </citation>
    <scope>NUCLEOTIDE SEQUENCE [LARGE SCALE GENOMIC DNA]</scope>
    <source>
        <strain evidence="2">TISTR 1906</strain>
    </source>
</reference>
<comment type="caution">
    <text evidence="1">The sequence shown here is derived from an EMBL/GenBank/DDBJ whole genome shotgun (WGS) entry which is preliminary data.</text>
</comment>
<proteinExistence type="predicted"/>
<organism evidence="1 2">
    <name type="scientific">Comamonas terrae</name>
    <dbReference type="NCBI Taxonomy" id="673548"/>
    <lineage>
        <taxon>Bacteria</taxon>
        <taxon>Pseudomonadati</taxon>
        <taxon>Pseudomonadota</taxon>
        <taxon>Betaproteobacteria</taxon>
        <taxon>Burkholderiales</taxon>
        <taxon>Comamonadaceae</taxon>
        <taxon>Comamonas</taxon>
    </lineage>
</organism>
<protein>
    <submittedName>
        <fullName evidence="1">YdgA family protein</fullName>
    </submittedName>
</protein>
<dbReference type="EMBL" id="JBHUMV010000008">
    <property type="protein sequence ID" value="MFD2755866.1"/>
    <property type="molecule type" value="Genomic_DNA"/>
</dbReference>
<sequence>MNKKAGAGIAAAAVVVVAGVLGTSYYMGGKLEQGFQDAAAKWSRDGLKIQVLSYERGTFTSTAKTVWTYERGGEDEPLQFTADHQISHGPLPRGHAAEVHTLFRLPDDAGEDLKAALAGRAPVELTTKVGWTRSTSNLMTSPVVTGKIEGSDLNWGGMKIEWDMPADMKAAKGTASFPSLQFKGSEGGSMAMESATMRFDLKQPQGQQFWTGPFAVSLAKLAAQPEDADKLPSFVQDLSLDTDTVLQNDVVEVTIKGGIKSAQLEDRKADDLALEVAFHNIDSAWINQAMELGQRRRAAMAEGEESEEAQAEDDDLRNALMKGMTQALARKPEIEIKRLAMRTKDGVSELGAAFKYQGDGSNMSTLFKDLKLSLHAQLPKAVMEDLIGQRARRSYLALVEDSEQEFDKEELDTAIQANVKEQMDALLERGVFEDKAGIMTTQMQFENGEIKVNGKPLDTLDAATLMGSMAE</sequence>
<gene>
    <name evidence="1" type="ORF">ACFSW6_17490</name>
</gene>
<name>A0ABW5UQI3_9BURK</name>
<dbReference type="Pfam" id="PF06097">
    <property type="entry name" value="DUF945"/>
    <property type="match status" value="1"/>
</dbReference>
<dbReference type="InterPro" id="IPR010352">
    <property type="entry name" value="DUF945"/>
</dbReference>
<dbReference type="Proteomes" id="UP001597463">
    <property type="component" value="Unassembled WGS sequence"/>
</dbReference>
<keyword evidence="2" id="KW-1185">Reference proteome</keyword>
<evidence type="ECO:0000313" key="1">
    <source>
        <dbReference type="EMBL" id="MFD2755866.1"/>
    </source>
</evidence>
<dbReference type="RefSeq" id="WP_066471575.1">
    <property type="nucleotide sequence ID" value="NZ_BCNT01000001.1"/>
</dbReference>
<accession>A0ABW5UQI3</accession>
<evidence type="ECO:0000313" key="2">
    <source>
        <dbReference type="Proteomes" id="UP001597463"/>
    </source>
</evidence>